<evidence type="ECO:0000313" key="3">
    <source>
        <dbReference type="EMBL" id="RFF29099.1"/>
    </source>
</evidence>
<dbReference type="InterPro" id="IPR029044">
    <property type="entry name" value="Nucleotide-diphossugar_trans"/>
</dbReference>
<dbReference type="PANTHER" id="PTHR43179">
    <property type="entry name" value="RHAMNOSYLTRANSFERASE WBBL"/>
    <property type="match status" value="1"/>
</dbReference>
<dbReference type="Proteomes" id="UP000260351">
    <property type="component" value="Unassembled WGS sequence"/>
</dbReference>
<dbReference type="InterPro" id="IPR001173">
    <property type="entry name" value="Glyco_trans_2-like"/>
</dbReference>
<dbReference type="SUPFAM" id="SSF53448">
    <property type="entry name" value="Nucleotide-diphospho-sugar transferases"/>
    <property type="match status" value="1"/>
</dbReference>
<keyword evidence="1" id="KW-0175">Coiled coil</keyword>
<organism evidence="3 4">
    <name type="scientific">Wenzhouxiangella sediminis</name>
    <dbReference type="NCBI Taxonomy" id="1792836"/>
    <lineage>
        <taxon>Bacteria</taxon>
        <taxon>Pseudomonadati</taxon>
        <taxon>Pseudomonadota</taxon>
        <taxon>Gammaproteobacteria</taxon>
        <taxon>Chromatiales</taxon>
        <taxon>Wenzhouxiangellaceae</taxon>
        <taxon>Wenzhouxiangella</taxon>
    </lineage>
</organism>
<keyword evidence="3" id="KW-0808">Transferase</keyword>
<dbReference type="GO" id="GO:0016740">
    <property type="term" value="F:transferase activity"/>
    <property type="evidence" value="ECO:0007669"/>
    <property type="project" value="UniProtKB-KW"/>
</dbReference>
<dbReference type="PANTHER" id="PTHR43179:SF7">
    <property type="entry name" value="RHAMNOSYLTRANSFERASE WBBL"/>
    <property type="match status" value="1"/>
</dbReference>
<proteinExistence type="predicted"/>
<sequence>MTDPDSQFIDHALVIVLTQPDRSVEPAWLEALQAHCSGEVVASEGGHAPDGLEVLPGSRGPWWTWLGQLDAERTRHGVLLVAPQLVLPERFGQRLAHALASPDCPALLTLPGNHQAGLDPAAGLLDAGAPIDSLMQAAAELKFSPARLRPERLAVVLAGRASEAIALAESGRGWIYDGLWIRDPEAGPGEEETAPDLRAALGQLRERLGELATAGDFAPLPLHGFDPRPVVLHISHDWGGGVARWIADVVAADPEHNHLVLSAGGRTDGRVHGQWLKLYAAGPGRSCIRQWTLSPAISGTDVEHAGYREILSSVIDRFGVARILVSSLIGHSLDALATGQPTLEMLHDYYPAWPVLDHDPLAFAGEDGRIDLDRAVAESGEAFLFEERRSGAWQQLATAWLGAVRDNGVALAAPTGQVLERWRKLVADPLEGAHVVPHGFAGWPAETALIQPRPLPDGRLNLVVVGRLSAGKGLRLLEAALEELRGQARVTLLGCGSDGMRFFGRPGVDIVLDYRHEDLPRHLARLGAQAALFLSTVAETWNYVLSETRSLGLVPLATRTGSFVERIRHEVDGLLFEPNAASLVQAVQSLREQPERLEAMRRALPAEPPVSGALSSIEECVGLEPARPRGAAASSGAELQAAVRAARLADSRLEHRAMRDEIEALRRDLERRTDWARKQERLAGERTNWAKRLESELDDYRQEVADKLRRLEVTESELESMRNELQAQRGRTEHLEEELQTIFASRSWRMTRPMRVTNRIVANALRRRVYNPLRWPRMLARLFHNLRLYGARGTLELMQQGAPPRVAMPEGVETVEAPGETLCPVCLEPPDEPVVSIVVPVFNKAHYTSACLNSIAARSGTTPLEVIVVDDCSTDDTAEYLAQCRGVVAVRNETNSGFIASCNAGAEAAKGRYLVFLNNDTTVTDGWIEALVQTFASFPDTGIVGARLVYPDGRLQEAGGIVFNDGSGWNYGRGDDPDRPEYNFACQADYVSGACLGIERTLFARLGGFDKHYAPAYYEDTDLCFRVREAGLRVIYQPACTIVHHEGISSGTDESSGTKRYQAVNREKFLARWKNQLARQPEPVPGPEAVEAVYRARHHRARGHVLVIDATTPEPDKDSGSMRMVAMLTILRDLGYRVSFVPENLAWVARYTRQLQTAGVEVLHQPWSGSIEEWLARHGARLDQVLVSRHYVLEPLMPVIRRHCRDAALVFDTVDLHFLREERMAEIAGDEKAARIARKTREAELSLIRQADATLVVSPVEQELLRELVPDARIRVLSNIHRIHGRRRGWSERRDLLFVGGFQHPPNLDAAEWLIDEIMPLVRNRIPEARLHLIGSRMPESLRERRSEGVVVHGYVADLGPYLEGCRLSVAPLRYGAGVKGKVNQAMAWGLPVVATGCAAEGMYLEDGEDVLVADTSEAFAEAVVRAYEDEALWLKLSDGGLANVEKHFSFDAARRAITELLEALKTS</sequence>
<name>A0A3E1K4Y7_9GAMM</name>
<evidence type="ECO:0000313" key="4">
    <source>
        <dbReference type="Proteomes" id="UP000260351"/>
    </source>
</evidence>
<protein>
    <submittedName>
        <fullName evidence="3">Glycosyltransferase</fullName>
    </submittedName>
</protein>
<dbReference type="SUPFAM" id="SSF53756">
    <property type="entry name" value="UDP-Glycosyltransferase/glycogen phosphorylase"/>
    <property type="match status" value="2"/>
</dbReference>
<dbReference type="Gene3D" id="3.40.50.2000">
    <property type="entry name" value="Glycogen Phosphorylase B"/>
    <property type="match status" value="2"/>
</dbReference>
<dbReference type="Pfam" id="PF00535">
    <property type="entry name" value="Glycos_transf_2"/>
    <property type="match status" value="1"/>
</dbReference>
<dbReference type="Pfam" id="PF13692">
    <property type="entry name" value="Glyco_trans_1_4"/>
    <property type="match status" value="2"/>
</dbReference>
<comment type="caution">
    <text evidence="3">The sequence shown here is derived from an EMBL/GenBank/DDBJ whole genome shotgun (WGS) entry which is preliminary data.</text>
</comment>
<evidence type="ECO:0000259" key="2">
    <source>
        <dbReference type="Pfam" id="PF00535"/>
    </source>
</evidence>
<feature type="coiled-coil region" evidence="1">
    <location>
        <begin position="648"/>
        <end position="738"/>
    </location>
</feature>
<feature type="domain" description="Glycosyltransferase 2-like" evidence="2">
    <location>
        <begin position="836"/>
        <end position="960"/>
    </location>
</feature>
<dbReference type="Gene3D" id="3.90.550.10">
    <property type="entry name" value="Spore Coat Polysaccharide Biosynthesis Protein SpsA, Chain A"/>
    <property type="match status" value="1"/>
</dbReference>
<dbReference type="CDD" id="cd03801">
    <property type="entry name" value="GT4_PimA-like"/>
    <property type="match status" value="1"/>
</dbReference>
<dbReference type="EMBL" id="QUZK01000052">
    <property type="protein sequence ID" value="RFF29099.1"/>
    <property type="molecule type" value="Genomic_DNA"/>
</dbReference>
<gene>
    <name evidence="3" type="ORF">DZC52_14690</name>
</gene>
<keyword evidence="4" id="KW-1185">Reference proteome</keyword>
<dbReference type="CDD" id="cd04186">
    <property type="entry name" value="GT_2_like_c"/>
    <property type="match status" value="1"/>
</dbReference>
<dbReference type="RefSeq" id="WP_116651905.1">
    <property type="nucleotide sequence ID" value="NZ_QUZK01000052.1"/>
</dbReference>
<dbReference type="OrthoDB" id="9807209at2"/>
<accession>A0A3E1K4Y7</accession>
<evidence type="ECO:0000256" key="1">
    <source>
        <dbReference type="SAM" id="Coils"/>
    </source>
</evidence>
<reference evidence="3 4" key="1">
    <citation type="submission" date="2018-08" db="EMBL/GenBank/DDBJ databases">
        <title>Wenzhouxiangella salilacus sp. nov., a novel bacterium isolated from a saline lake in Xinjiang Province, China.</title>
        <authorList>
            <person name="Han S."/>
        </authorList>
    </citation>
    <scope>NUCLEOTIDE SEQUENCE [LARGE SCALE GENOMIC DNA]</scope>
    <source>
        <strain evidence="3 4">XDB06</strain>
    </source>
</reference>